<dbReference type="GO" id="GO:0003676">
    <property type="term" value="F:nucleic acid binding"/>
    <property type="evidence" value="ECO:0007669"/>
    <property type="project" value="InterPro"/>
</dbReference>
<dbReference type="Pfam" id="PF24764">
    <property type="entry name" value="rva_4"/>
    <property type="match status" value="1"/>
</dbReference>
<dbReference type="InterPro" id="IPR058913">
    <property type="entry name" value="Integrase_dom_put"/>
</dbReference>
<dbReference type="PANTHER" id="PTHR46791">
    <property type="entry name" value="EXPRESSED PROTEIN"/>
    <property type="match status" value="1"/>
</dbReference>
<dbReference type="PANTHER" id="PTHR46791:SF4">
    <property type="match status" value="1"/>
</dbReference>
<gene>
    <name evidence="2" type="ORF">PPYR_02106</name>
</gene>
<name>A0A5N4B6E4_PHOPY</name>
<reference evidence="2 3" key="1">
    <citation type="journal article" date="2018" name="Elife">
        <title>Firefly genomes illuminate parallel origins of bioluminescence in beetles.</title>
        <authorList>
            <person name="Fallon T.R."/>
            <person name="Lower S.E."/>
            <person name="Chang C.H."/>
            <person name="Bessho-Uehara M."/>
            <person name="Martin G.J."/>
            <person name="Bewick A.J."/>
            <person name="Behringer M."/>
            <person name="Debat H.J."/>
            <person name="Wong I."/>
            <person name="Day J.C."/>
            <person name="Suvorov A."/>
            <person name="Silva C.J."/>
            <person name="Stanger-Hall K.F."/>
            <person name="Hall D.W."/>
            <person name="Schmitz R.J."/>
            <person name="Nelson D.R."/>
            <person name="Lewis S.M."/>
            <person name="Shigenobu S."/>
            <person name="Bybee S.M."/>
            <person name="Larracuente A.M."/>
            <person name="Oba Y."/>
            <person name="Weng J.K."/>
        </authorList>
    </citation>
    <scope>NUCLEOTIDE SEQUENCE [LARGE SCALE GENOMIC DNA]</scope>
    <source>
        <strain evidence="2">1611_PpyrPB1</strain>
        <tissue evidence="2">Whole body</tissue>
    </source>
</reference>
<dbReference type="EMBL" id="VVIM01000001">
    <property type="protein sequence ID" value="KAB0805136.1"/>
    <property type="molecule type" value="Genomic_DNA"/>
</dbReference>
<dbReference type="InParanoid" id="A0A5N4B6E4"/>
<proteinExistence type="predicted"/>
<dbReference type="AlphaFoldDB" id="A0A5N4B6E4"/>
<keyword evidence="3" id="KW-1185">Reference proteome</keyword>
<dbReference type="SUPFAM" id="SSF53098">
    <property type="entry name" value="Ribonuclease H-like"/>
    <property type="match status" value="1"/>
</dbReference>
<sequence length="418" mass="48801">MYRGQFDPQSFITREWHTRRGFLLEANNIAYSSPNQSSGFVGRPSKIITYEQVVHIRKYCNSWKDVAKLLRVSRSTLFRNRKGLNISDHMVDDHDLKAVIEGILQETPNAGETYVLGSLKSKNIFVQRWRVREHISTIDPLGRELRRRSAIKRRVYKVQGANYLWHIDSNHKLVNFRFVYHGCIDGFSRAIIYLECLTNNKANSVTEFGLPSRVRGDRGTENISVARYMIEQRGMNRGSFLVGRSVHNQRIERLWAEVNRIVTKHFKELFYYMEDQGLLDENSEIDLFCLCHIYLPRIRQSLNQFVQQWNYHGLSTMHSRSPFYLWNAAMLTGEHFNALEDPNYILNGEDYGVDNMGPLVCIETANHVVIPDCEVVLREEHIAQITELVPNALDDDGNNGIILYQAIREYLRHNYRDL</sequence>
<feature type="domain" description="Integrase core" evidence="1">
    <location>
        <begin position="155"/>
        <end position="333"/>
    </location>
</feature>
<dbReference type="Proteomes" id="UP000327044">
    <property type="component" value="Unassembled WGS sequence"/>
</dbReference>
<accession>A0A5N4B6E4</accession>
<evidence type="ECO:0000313" key="3">
    <source>
        <dbReference type="Proteomes" id="UP000327044"/>
    </source>
</evidence>
<dbReference type="InterPro" id="IPR036397">
    <property type="entry name" value="RNaseH_sf"/>
</dbReference>
<dbReference type="Gene3D" id="3.30.420.10">
    <property type="entry name" value="Ribonuclease H-like superfamily/Ribonuclease H"/>
    <property type="match status" value="1"/>
</dbReference>
<organism evidence="2 3">
    <name type="scientific">Photinus pyralis</name>
    <name type="common">Common eastern firefly</name>
    <name type="synonym">Lampyris pyralis</name>
    <dbReference type="NCBI Taxonomy" id="7054"/>
    <lineage>
        <taxon>Eukaryota</taxon>
        <taxon>Metazoa</taxon>
        <taxon>Ecdysozoa</taxon>
        <taxon>Arthropoda</taxon>
        <taxon>Hexapoda</taxon>
        <taxon>Insecta</taxon>
        <taxon>Pterygota</taxon>
        <taxon>Neoptera</taxon>
        <taxon>Endopterygota</taxon>
        <taxon>Coleoptera</taxon>
        <taxon>Polyphaga</taxon>
        <taxon>Elateriformia</taxon>
        <taxon>Elateroidea</taxon>
        <taxon>Lampyridae</taxon>
        <taxon>Lampyrinae</taxon>
        <taxon>Photinus</taxon>
    </lineage>
</organism>
<protein>
    <recommendedName>
        <fullName evidence="1">Integrase core domain-containing protein</fullName>
    </recommendedName>
</protein>
<dbReference type="InterPro" id="IPR012337">
    <property type="entry name" value="RNaseH-like_sf"/>
</dbReference>
<evidence type="ECO:0000259" key="1">
    <source>
        <dbReference type="Pfam" id="PF24764"/>
    </source>
</evidence>
<comment type="caution">
    <text evidence="2">The sequence shown here is derived from an EMBL/GenBank/DDBJ whole genome shotgun (WGS) entry which is preliminary data.</text>
</comment>
<evidence type="ECO:0000313" key="2">
    <source>
        <dbReference type="EMBL" id="KAB0805136.1"/>
    </source>
</evidence>